<proteinExistence type="inferred from homology"/>
<accession>A0A369WBG0</accession>
<dbReference type="PANTHER" id="PTHR30041">
    <property type="entry name" value="ARSENATE REDUCTASE"/>
    <property type="match status" value="1"/>
</dbReference>
<evidence type="ECO:0000313" key="4">
    <source>
        <dbReference type="Proteomes" id="UP000253769"/>
    </source>
</evidence>
<dbReference type="NCBIfam" id="TIGR01617">
    <property type="entry name" value="arsC_related"/>
    <property type="match status" value="1"/>
</dbReference>
<evidence type="ECO:0000256" key="2">
    <source>
        <dbReference type="PROSITE-ProRule" id="PRU01282"/>
    </source>
</evidence>
<evidence type="ECO:0000256" key="1">
    <source>
        <dbReference type="ARBA" id="ARBA00007198"/>
    </source>
</evidence>
<dbReference type="PANTHER" id="PTHR30041:SF8">
    <property type="entry name" value="PROTEIN YFFB"/>
    <property type="match status" value="1"/>
</dbReference>
<protein>
    <submittedName>
        <fullName evidence="3">ArsC family reductase</fullName>
    </submittedName>
</protein>
<dbReference type="InterPro" id="IPR006660">
    <property type="entry name" value="Arsenate_reductase-like"/>
</dbReference>
<evidence type="ECO:0000313" key="3">
    <source>
        <dbReference type="EMBL" id="RDE18509.1"/>
    </source>
</evidence>
<dbReference type="InterPro" id="IPR006504">
    <property type="entry name" value="Tscrpt_reg_Spx/MgsR"/>
</dbReference>
<dbReference type="SUPFAM" id="SSF52833">
    <property type="entry name" value="Thioredoxin-like"/>
    <property type="match status" value="1"/>
</dbReference>
<dbReference type="Proteomes" id="UP000253769">
    <property type="component" value="Unassembled WGS sequence"/>
</dbReference>
<reference evidence="3 4" key="1">
    <citation type="submission" date="2018-07" db="EMBL/GenBank/DDBJ databases">
        <title>Motiliproteus coralliicola sp. nov., a bacterium isolated from Coral.</title>
        <authorList>
            <person name="Wang G."/>
        </authorList>
    </citation>
    <scope>NUCLEOTIDE SEQUENCE [LARGE SCALE GENOMIC DNA]</scope>
    <source>
        <strain evidence="3 4">C34</strain>
    </source>
</reference>
<dbReference type="RefSeq" id="WP_114697088.1">
    <property type="nucleotide sequence ID" value="NZ_QQOH01000005.1"/>
</dbReference>
<gene>
    <name evidence="3" type="ORF">DV711_17870</name>
</gene>
<dbReference type="OrthoDB" id="9803749at2"/>
<dbReference type="PROSITE" id="PS51353">
    <property type="entry name" value="ARSC"/>
    <property type="match status" value="1"/>
</dbReference>
<dbReference type="Pfam" id="PF03960">
    <property type="entry name" value="ArsC"/>
    <property type="match status" value="1"/>
</dbReference>
<organism evidence="3 4">
    <name type="scientific">Motiliproteus coralliicola</name>
    <dbReference type="NCBI Taxonomy" id="2283196"/>
    <lineage>
        <taxon>Bacteria</taxon>
        <taxon>Pseudomonadati</taxon>
        <taxon>Pseudomonadota</taxon>
        <taxon>Gammaproteobacteria</taxon>
        <taxon>Oceanospirillales</taxon>
        <taxon>Oceanospirillaceae</taxon>
        <taxon>Motiliproteus</taxon>
    </lineage>
</organism>
<dbReference type="CDD" id="cd03035">
    <property type="entry name" value="ArsC_Yffb"/>
    <property type="match status" value="1"/>
</dbReference>
<comment type="caution">
    <text evidence="3">The sequence shown here is derived from an EMBL/GenBank/DDBJ whole genome shotgun (WGS) entry which is preliminary data.</text>
</comment>
<dbReference type="Gene3D" id="3.40.30.10">
    <property type="entry name" value="Glutaredoxin"/>
    <property type="match status" value="1"/>
</dbReference>
<dbReference type="EMBL" id="QQOH01000005">
    <property type="protein sequence ID" value="RDE18509.1"/>
    <property type="molecule type" value="Genomic_DNA"/>
</dbReference>
<dbReference type="AlphaFoldDB" id="A0A369WBG0"/>
<name>A0A369WBG0_9GAMM</name>
<dbReference type="NCBIfam" id="NF008107">
    <property type="entry name" value="PRK10853.1"/>
    <property type="match status" value="1"/>
</dbReference>
<sequence length="113" mass="13296">MVTLYGISNCDTIKKAKKWLDQAGVEYQFHDYRKQGLEQSWLENWCDELGWEALLNKRGTTWRQLPEETKASVDRDQAIVLMLEYPAMIKRPLLDLGSERKLGFKAADYETYF</sequence>
<dbReference type="InterPro" id="IPR036249">
    <property type="entry name" value="Thioredoxin-like_sf"/>
</dbReference>
<keyword evidence="4" id="KW-1185">Reference proteome</keyword>
<comment type="similarity">
    <text evidence="1 2">Belongs to the ArsC family.</text>
</comment>